<evidence type="ECO:0000313" key="3">
    <source>
        <dbReference type="EMBL" id="ANE03085.1"/>
    </source>
</evidence>
<dbReference type="Proteomes" id="UP000076929">
    <property type="component" value="Chromosome"/>
</dbReference>
<dbReference type="Pfam" id="PF04432">
    <property type="entry name" value="FrhB_FdhB_C"/>
    <property type="match status" value="1"/>
</dbReference>
<protein>
    <recommendedName>
        <fullName evidence="5">Coenzyme F420 hydrogenase</fullName>
    </recommendedName>
</protein>
<evidence type="ECO:0000259" key="1">
    <source>
        <dbReference type="Pfam" id="PF04422"/>
    </source>
</evidence>
<dbReference type="RefSeq" id="WP_066564077.1">
    <property type="nucleotide sequence ID" value="NZ_CP015622.1"/>
</dbReference>
<proteinExistence type="predicted"/>
<dbReference type="InterPro" id="IPR007516">
    <property type="entry name" value="Co_F420_Hydgase/DH_bsu_N"/>
</dbReference>
<evidence type="ECO:0000313" key="4">
    <source>
        <dbReference type="Proteomes" id="UP000076929"/>
    </source>
</evidence>
<dbReference type="EMBL" id="CP015622">
    <property type="protein sequence ID" value="ANE03085.1"/>
    <property type="molecule type" value="Genomic_DNA"/>
</dbReference>
<name>A0A172QQW7_9CORY</name>
<sequence length="484" mass="54947">MKKNRINKLSFYESVISSGFDVRSGAFAVLNSNIQMCLNEYGEFESTALSESAFEDPMLREVSAMTSSVNEDDVASELFGAVAGIKYREVIGYYSGLYAGHVVEGDFRKNASSGGLTTWILKELFEKDLIDGVVHVKKTGQGSELLFEYGISNSVEEILASSKSRYYPAEFSKVITEVKSRQGRFAFVGIPSILFELRLLCRVDPEVNKKIKYMFGLICGHQKSTKYAESIGWQFGIAPGHLTDIDFRKKVPGLPASSYSTELTGLVNGVERTVSRFQDDIFVSNWGHGMFKTKFSDFTDDALNETADVSLGDAWLPEYVHDSGGNNVLIVRNPDIQRIIEEGVFNGQVNLDQISEQTVLDSQKGLINHTRNELPYRISKYDENGLWRPRKRVTADIEEITTHKRKVQDSRARIQELSSRAYKEAVFSGNWSQFEKIMVPEVEAYSRLYRKMRLKRSWANGPFWVIRKLGSKLSHKWQKWQKKA</sequence>
<dbReference type="KEGG" id="ccjz:ccrud_01915"/>
<dbReference type="InterPro" id="IPR007525">
    <property type="entry name" value="FrhB_FdhB_C"/>
</dbReference>
<dbReference type="STRING" id="1652495.ccrud_01915"/>
<feature type="domain" description="Coenzyme F420 hydrogenase/dehydrogenase beta subunit C-terminal" evidence="2">
    <location>
        <begin position="184"/>
        <end position="356"/>
    </location>
</feature>
<dbReference type="InterPro" id="IPR045220">
    <property type="entry name" value="FRHB/FDHB/HCAR-like"/>
</dbReference>
<dbReference type="GO" id="GO:0052592">
    <property type="term" value="F:oxidoreductase activity, acting on CH or CH2 groups, with an iron-sulfur protein as acceptor"/>
    <property type="evidence" value="ECO:0007669"/>
    <property type="project" value="TreeGrafter"/>
</dbReference>
<evidence type="ECO:0000259" key="2">
    <source>
        <dbReference type="Pfam" id="PF04432"/>
    </source>
</evidence>
<organism evidence="3 4">
    <name type="scientific">Corynebacterium crudilactis</name>
    <dbReference type="NCBI Taxonomy" id="1652495"/>
    <lineage>
        <taxon>Bacteria</taxon>
        <taxon>Bacillati</taxon>
        <taxon>Actinomycetota</taxon>
        <taxon>Actinomycetes</taxon>
        <taxon>Mycobacteriales</taxon>
        <taxon>Corynebacteriaceae</taxon>
        <taxon>Corynebacterium</taxon>
    </lineage>
</organism>
<feature type="domain" description="Coenzyme F420 hydrogenase/dehydrogenase beta subunit N-terminal" evidence="1">
    <location>
        <begin position="98"/>
        <end position="175"/>
    </location>
</feature>
<dbReference type="OrthoDB" id="3247493at2"/>
<evidence type="ECO:0008006" key="5">
    <source>
        <dbReference type="Google" id="ProtNLM"/>
    </source>
</evidence>
<keyword evidence="4" id="KW-1185">Reference proteome</keyword>
<accession>A0A172QQW7</accession>
<dbReference type="PANTHER" id="PTHR31332">
    <property type="entry name" value="7-HYDROXYMETHYL CHLOROPHYLL A REDUCTASE, CHLOROPLASTIC"/>
    <property type="match status" value="1"/>
</dbReference>
<dbReference type="Pfam" id="PF04422">
    <property type="entry name" value="FrhB_FdhB_N"/>
    <property type="match status" value="1"/>
</dbReference>
<gene>
    <name evidence="3" type="ORF">ccrud_01915</name>
</gene>
<reference evidence="3 4" key="1">
    <citation type="submission" date="2016-05" db="EMBL/GenBank/DDBJ databases">
        <title>Complete genome sequence of Corynebacterium crudilactis, a new Corynebacterium species isolated from raw cow's milk.</title>
        <authorList>
            <person name="Christian R."/>
            <person name="Zimmermann J."/>
            <person name="Lipski A."/>
            <person name="Kalinowski J."/>
        </authorList>
    </citation>
    <scope>NUCLEOTIDE SEQUENCE [LARGE SCALE GENOMIC DNA]</scope>
    <source>
        <strain evidence="3 4">JZ16</strain>
    </source>
</reference>
<dbReference type="PANTHER" id="PTHR31332:SF0">
    <property type="entry name" value="7-HYDROXYMETHYL CHLOROPHYLL A REDUCTASE, CHLOROPLASTIC"/>
    <property type="match status" value="1"/>
</dbReference>
<dbReference type="AlphaFoldDB" id="A0A172QQW7"/>